<name>A0A085LLN9_9BILA</name>
<dbReference type="EMBL" id="KL363412">
    <property type="protein sequence ID" value="KFD45885.1"/>
    <property type="molecule type" value="Genomic_DNA"/>
</dbReference>
<evidence type="ECO:0000313" key="3">
    <source>
        <dbReference type="Proteomes" id="UP000030764"/>
    </source>
</evidence>
<sequence length="139" mass="14823">MPRTNARINASIEHPEVRPAETLPRGDSSTQSIFTVAALVHSILPSDAQRVAVLGQLQLAKAPVDNSSVIMGLHSFLMTRTALLYGQSPLERIPRGYGGLAVHFFVIGKGGAAATYLTMMYSRLEAICGCQSNAPEAPC</sequence>
<dbReference type="AlphaFoldDB" id="A0A085LLN9"/>
<feature type="region of interest" description="Disordered" evidence="1">
    <location>
        <begin position="1"/>
        <end position="28"/>
    </location>
</feature>
<accession>A0A085LLN9</accession>
<dbReference type="Proteomes" id="UP000030764">
    <property type="component" value="Unassembled WGS sequence"/>
</dbReference>
<proteinExistence type="predicted"/>
<organism evidence="2 3">
    <name type="scientific">Trichuris suis</name>
    <name type="common">pig whipworm</name>
    <dbReference type="NCBI Taxonomy" id="68888"/>
    <lineage>
        <taxon>Eukaryota</taxon>
        <taxon>Metazoa</taxon>
        <taxon>Ecdysozoa</taxon>
        <taxon>Nematoda</taxon>
        <taxon>Enoplea</taxon>
        <taxon>Dorylaimia</taxon>
        <taxon>Trichinellida</taxon>
        <taxon>Trichuridae</taxon>
        <taxon>Trichuris</taxon>
    </lineage>
</organism>
<protein>
    <submittedName>
        <fullName evidence="2">Uncharacterized protein</fullName>
    </submittedName>
</protein>
<reference evidence="2 3" key="1">
    <citation type="journal article" date="2014" name="Nat. Genet.">
        <title>Genome and transcriptome of the porcine whipworm Trichuris suis.</title>
        <authorList>
            <person name="Jex A.R."/>
            <person name="Nejsum P."/>
            <person name="Schwarz E.M."/>
            <person name="Hu L."/>
            <person name="Young N.D."/>
            <person name="Hall R.S."/>
            <person name="Korhonen P.K."/>
            <person name="Liao S."/>
            <person name="Thamsborg S."/>
            <person name="Xia J."/>
            <person name="Xu P."/>
            <person name="Wang S."/>
            <person name="Scheerlinck J.P."/>
            <person name="Hofmann A."/>
            <person name="Sternberg P.W."/>
            <person name="Wang J."/>
            <person name="Gasser R.B."/>
        </authorList>
    </citation>
    <scope>NUCLEOTIDE SEQUENCE [LARGE SCALE GENOMIC DNA]</scope>
    <source>
        <strain evidence="2">DCEP-RM93M</strain>
    </source>
</reference>
<gene>
    <name evidence="2" type="ORF">M513_13223</name>
</gene>
<evidence type="ECO:0000256" key="1">
    <source>
        <dbReference type="SAM" id="MobiDB-lite"/>
    </source>
</evidence>
<keyword evidence="3" id="KW-1185">Reference proteome</keyword>
<evidence type="ECO:0000313" key="2">
    <source>
        <dbReference type="EMBL" id="KFD45885.1"/>
    </source>
</evidence>